<dbReference type="InterPro" id="IPR013083">
    <property type="entry name" value="Znf_RING/FYVE/PHD"/>
</dbReference>
<feature type="compositionally biased region" description="Basic and acidic residues" evidence="11">
    <location>
        <begin position="430"/>
        <end position="445"/>
    </location>
</feature>
<keyword evidence="16" id="KW-1185">Reference proteome</keyword>
<evidence type="ECO:0000259" key="12">
    <source>
        <dbReference type="PROSITE" id="PS50800"/>
    </source>
</evidence>
<proteinExistence type="inferred from homology"/>
<evidence type="ECO:0000259" key="14">
    <source>
        <dbReference type="PROSITE" id="PS51466"/>
    </source>
</evidence>
<organism evidence="15 16">
    <name type="scientific">Spizellomyces punctatus (strain DAOM BR117)</name>
    <dbReference type="NCBI Taxonomy" id="645134"/>
    <lineage>
        <taxon>Eukaryota</taxon>
        <taxon>Fungi</taxon>
        <taxon>Fungi incertae sedis</taxon>
        <taxon>Chytridiomycota</taxon>
        <taxon>Chytridiomycota incertae sedis</taxon>
        <taxon>Chytridiomycetes</taxon>
        <taxon>Spizellomycetales</taxon>
        <taxon>Spizellomycetaceae</taxon>
        <taxon>Spizellomyces</taxon>
    </lineage>
</organism>
<dbReference type="PROSITE" id="PS50800">
    <property type="entry name" value="SAP"/>
    <property type="match status" value="1"/>
</dbReference>
<evidence type="ECO:0000313" key="15">
    <source>
        <dbReference type="EMBL" id="KNC96584.1"/>
    </source>
</evidence>
<reference evidence="15 16" key="1">
    <citation type="submission" date="2009-08" db="EMBL/GenBank/DDBJ databases">
        <title>The Genome Sequence of Spizellomyces punctatus strain DAOM BR117.</title>
        <authorList>
            <consortium name="The Broad Institute Genome Sequencing Platform"/>
            <person name="Russ C."/>
            <person name="Cuomo C."/>
            <person name="Shea T."/>
            <person name="Young S.K."/>
            <person name="Zeng Q."/>
            <person name="Koehrsen M."/>
            <person name="Haas B."/>
            <person name="Borodovsky M."/>
            <person name="Guigo R."/>
            <person name="Alvarado L."/>
            <person name="Berlin A."/>
            <person name="Bochicchio J."/>
            <person name="Borenstein D."/>
            <person name="Chapman S."/>
            <person name="Chen Z."/>
            <person name="Engels R."/>
            <person name="Freedman E."/>
            <person name="Gellesch M."/>
            <person name="Goldberg J."/>
            <person name="Griggs A."/>
            <person name="Gujja S."/>
            <person name="Heiman D."/>
            <person name="Hepburn T."/>
            <person name="Howarth C."/>
            <person name="Jen D."/>
            <person name="Larson L."/>
            <person name="Lewis B."/>
            <person name="Mehta T."/>
            <person name="Park D."/>
            <person name="Pearson M."/>
            <person name="Roberts A."/>
            <person name="Saif S."/>
            <person name="Shenoy N."/>
            <person name="Sisk P."/>
            <person name="Stolte C."/>
            <person name="Sykes S."/>
            <person name="Thomson T."/>
            <person name="Walk T."/>
            <person name="White J."/>
            <person name="Yandava C."/>
            <person name="Burger G."/>
            <person name="Gray M.W."/>
            <person name="Holland P.W.H."/>
            <person name="King N."/>
            <person name="Lang F.B.F."/>
            <person name="Roger A.J."/>
            <person name="Ruiz-Trillo I."/>
            <person name="Lander E."/>
            <person name="Nusbaum C."/>
        </authorList>
    </citation>
    <scope>NUCLEOTIDE SEQUENCE [LARGE SCALE GENOMIC DNA]</scope>
    <source>
        <strain evidence="15 16">DAOM BR117</strain>
    </source>
</reference>
<feature type="compositionally biased region" description="Low complexity" evidence="11">
    <location>
        <begin position="79"/>
        <end position="97"/>
    </location>
</feature>
<dbReference type="VEuPathDB" id="FungiDB:SPPG_08168"/>
<dbReference type="UniPathway" id="UPA00886"/>
<feature type="region of interest" description="Disordered" evidence="11">
    <location>
        <begin position="600"/>
        <end position="642"/>
    </location>
</feature>
<dbReference type="InterPro" id="IPR036361">
    <property type="entry name" value="SAP_dom_sf"/>
</dbReference>
<evidence type="ECO:0000256" key="2">
    <source>
        <dbReference type="ARBA" id="ARBA00004718"/>
    </source>
</evidence>
<dbReference type="Pfam" id="PF02037">
    <property type="entry name" value="SAP"/>
    <property type="match status" value="1"/>
</dbReference>
<feature type="region of interest" description="Disordered" evidence="11">
    <location>
        <begin position="424"/>
        <end position="449"/>
    </location>
</feature>
<comment type="similarity">
    <text evidence="3">Belongs to the PIAS family.</text>
</comment>
<evidence type="ECO:0000256" key="3">
    <source>
        <dbReference type="ARBA" id="ARBA00005383"/>
    </source>
</evidence>
<dbReference type="GO" id="GO:0005634">
    <property type="term" value="C:nucleus"/>
    <property type="evidence" value="ECO:0007669"/>
    <property type="project" value="UniProtKB-SubCell"/>
</dbReference>
<keyword evidence="7" id="KW-0833">Ubl conjugation pathway</keyword>
<feature type="domain" description="SP-RING-type" evidence="13">
    <location>
        <begin position="330"/>
        <end position="413"/>
    </location>
</feature>
<dbReference type="PROSITE" id="PS51044">
    <property type="entry name" value="ZF_SP_RING"/>
    <property type="match status" value="1"/>
</dbReference>
<dbReference type="FunCoup" id="A0A0L0H6J6">
    <property type="interactions" value="254"/>
</dbReference>
<dbReference type="SMART" id="SM00513">
    <property type="entry name" value="SAP"/>
    <property type="match status" value="1"/>
</dbReference>
<dbReference type="InterPro" id="IPR003034">
    <property type="entry name" value="SAP_dom"/>
</dbReference>
<keyword evidence="6 10" id="KW-0863">Zinc-finger</keyword>
<evidence type="ECO:0000256" key="11">
    <source>
        <dbReference type="SAM" id="MobiDB-lite"/>
    </source>
</evidence>
<protein>
    <recommendedName>
        <fullName evidence="17">SAP domain-containing protein</fullName>
    </recommendedName>
</protein>
<comment type="pathway">
    <text evidence="2">Protein modification; protein sumoylation.</text>
</comment>
<dbReference type="RefSeq" id="XP_016604624.1">
    <property type="nucleotide sequence ID" value="XM_016756326.1"/>
</dbReference>
<dbReference type="PROSITE" id="PS51466">
    <property type="entry name" value="PINIT"/>
    <property type="match status" value="1"/>
</dbReference>
<dbReference type="Pfam" id="PF02891">
    <property type="entry name" value="zf-MIZ"/>
    <property type="match status" value="1"/>
</dbReference>
<sequence>MSADGVSALVNDLKRKHIPRLLKPQLKEVLKSLKLSGTGNKPDLQERLEEYLQDAARNRHQDVNRVFDLVRQQLDDRTYSGYSSPASSSRPIGSPRGIRLKVPPPSTTSAALATMGQLAGNSAVVNVHGSGRISQDPHSFKGSPFWEVEQKLSALKICDCRHANSSFKVDFDISAEKATRLQAALGSNPPPYQVMVFIGPYEVAHTPLSLQWPVPCELWVNNERVDIKKFTGLKGKPWTGQPADITRHCRLKHGGGRQRVELRVGQLPNKQNLPFPDRDRRTQRDQPTRFLMSVQTVTRVPIDTIVERIRSTKFIPKEQVLAERQQIQADDDDVVATSDIPVSLKDPASMVRMTYPARPSTCTHVQCFDCSTFFALNEQVPTWTCPICSKYIQSWESISIDGYFMDILQSVSEDVDMVEIRPDGSWYVPGDKKETLESEEKKETVDTGEVLSVDSDEEEIKQYKRLIPASSKPSTARPKPSPRKRTEPEVIDLTLSSDEEPEPPTARAHEQKGKGPAVSNGTTESSSQHVVKAESLETLSQIRTPSTENASRSILNAPTRAAPPTHQHPRSGIVNGLSAAVPTHSATGGGRLNGSMEGVQMGSGTISSNNISHPSWSQAPVPAPPTQHSGLPVTMPQPSSSYAGSYPGTLPAFPIIRPSVTSSSAHNSPRFAGQGLPSLAPKPPVPYSNTSIPALSSANSPIQSAHGSPNFLNASHSPRLASSSTPFGLTSQAAAISPAFGSSFVPLPGSSPRPYYSASPQSTYPSRPVYSYAPNPPHNPATLAASAGSPQSYIPPRYSTAGSAAPSIPHSPYTQHQPVINPPHPVGPPLMTYGQNSIQQPGPPLAGGHGTNHAVPGSAPVAGTTITNTENKRTAEQAGFAQDEWGQRYPRSRPAGS</sequence>
<evidence type="ECO:0008006" key="17">
    <source>
        <dbReference type="Google" id="ProtNLM"/>
    </source>
</evidence>
<keyword evidence="8" id="KW-0862">Zinc</keyword>
<dbReference type="GO" id="GO:0061665">
    <property type="term" value="F:SUMO ligase activity"/>
    <property type="evidence" value="ECO:0007669"/>
    <property type="project" value="TreeGrafter"/>
</dbReference>
<name>A0A0L0H6J6_SPIPD</name>
<dbReference type="PANTHER" id="PTHR10782">
    <property type="entry name" value="ZINC FINGER MIZ DOMAIN-CONTAINING PROTEIN"/>
    <property type="match status" value="1"/>
</dbReference>
<feature type="region of interest" description="Disordered" evidence="11">
    <location>
        <begin position="78"/>
        <end position="99"/>
    </location>
</feature>
<feature type="compositionally biased region" description="Polar residues" evidence="11">
    <location>
        <begin position="519"/>
        <end position="529"/>
    </location>
</feature>
<dbReference type="GO" id="GO:0000785">
    <property type="term" value="C:chromatin"/>
    <property type="evidence" value="ECO:0007669"/>
    <property type="project" value="TreeGrafter"/>
</dbReference>
<evidence type="ECO:0000256" key="4">
    <source>
        <dbReference type="ARBA" id="ARBA00022679"/>
    </source>
</evidence>
<evidence type="ECO:0000256" key="8">
    <source>
        <dbReference type="ARBA" id="ARBA00022833"/>
    </source>
</evidence>
<evidence type="ECO:0000256" key="5">
    <source>
        <dbReference type="ARBA" id="ARBA00022723"/>
    </source>
</evidence>
<dbReference type="SUPFAM" id="SSF68906">
    <property type="entry name" value="SAP domain"/>
    <property type="match status" value="1"/>
</dbReference>
<evidence type="ECO:0000259" key="13">
    <source>
        <dbReference type="PROSITE" id="PS51044"/>
    </source>
</evidence>
<dbReference type="InterPro" id="IPR038654">
    <property type="entry name" value="PINIT_sf"/>
</dbReference>
<dbReference type="Pfam" id="PF14324">
    <property type="entry name" value="PINIT"/>
    <property type="match status" value="1"/>
</dbReference>
<feature type="region of interest" description="Disordered" evidence="11">
    <location>
        <begin position="464"/>
        <end position="552"/>
    </location>
</feature>
<dbReference type="GO" id="GO:0008270">
    <property type="term" value="F:zinc ion binding"/>
    <property type="evidence" value="ECO:0007669"/>
    <property type="project" value="UniProtKB-KW"/>
</dbReference>
<feature type="region of interest" description="Disordered" evidence="11">
    <location>
        <begin position="767"/>
        <end position="897"/>
    </location>
</feature>
<dbReference type="AlphaFoldDB" id="A0A0L0H6J6"/>
<dbReference type="Gene3D" id="1.10.720.30">
    <property type="entry name" value="SAP domain"/>
    <property type="match status" value="1"/>
</dbReference>
<keyword evidence="5" id="KW-0479">Metal-binding</keyword>
<evidence type="ECO:0000256" key="9">
    <source>
        <dbReference type="ARBA" id="ARBA00023242"/>
    </source>
</evidence>
<dbReference type="OMA" id="YIVEMIT"/>
<dbReference type="eggNOG" id="KOG2169">
    <property type="taxonomic scope" value="Eukaryota"/>
</dbReference>
<comment type="subcellular location">
    <subcellularLocation>
        <location evidence="1">Nucleus</location>
    </subcellularLocation>
</comment>
<feature type="compositionally biased region" description="Polar residues" evidence="11">
    <location>
        <begin position="537"/>
        <end position="552"/>
    </location>
</feature>
<dbReference type="InParanoid" id="A0A0L0H6J6"/>
<accession>A0A0L0H6J6</accession>
<dbReference type="Gene3D" id="3.30.40.10">
    <property type="entry name" value="Zinc/RING finger domain, C3HC4 (zinc finger)"/>
    <property type="match status" value="1"/>
</dbReference>
<dbReference type="GO" id="GO:0016925">
    <property type="term" value="P:protein sumoylation"/>
    <property type="evidence" value="ECO:0007669"/>
    <property type="project" value="UniProtKB-UniPathway"/>
</dbReference>
<dbReference type="EMBL" id="KQ257468">
    <property type="protein sequence ID" value="KNC96584.1"/>
    <property type="molecule type" value="Genomic_DNA"/>
</dbReference>
<dbReference type="Proteomes" id="UP000053201">
    <property type="component" value="Unassembled WGS sequence"/>
</dbReference>
<dbReference type="OrthoDB" id="28127at2759"/>
<dbReference type="InterPro" id="IPR023321">
    <property type="entry name" value="PINIT"/>
</dbReference>
<evidence type="ECO:0000313" key="16">
    <source>
        <dbReference type="Proteomes" id="UP000053201"/>
    </source>
</evidence>
<evidence type="ECO:0000256" key="6">
    <source>
        <dbReference type="ARBA" id="ARBA00022771"/>
    </source>
</evidence>
<dbReference type="InterPro" id="IPR004181">
    <property type="entry name" value="Znf_MIZ"/>
</dbReference>
<feature type="domain" description="SAP" evidence="12">
    <location>
        <begin position="18"/>
        <end position="52"/>
    </location>
</feature>
<evidence type="ECO:0000256" key="7">
    <source>
        <dbReference type="ARBA" id="ARBA00022786"/>
    </source>
</evidence>
<dbReference type="PANTHER" id="PTHR10782:SF4">
    <property type="entry name" value="TONALLI, ISOFORM E"/>
    <property type="match status" value="1"/>
</dbReference>
<dbReference type="Gene3D" id="2.60.120.780">
    <property type="entry name" value="PINIT domain"/>
    <property type="match status" value="1"/>
</dbReference>
<keyword evidence="4" id="KW-0808">Transferase</keyword>
<dbReference type="GeneID" id="27691345"/>
<feature type="compositionally biased region" description="Polar residues" evidence="11">
    <location>
        <begin position="602"/>
        <end position="618"/>
    </location>
</feature>
<gene>
    <name evidence="15" type="ORF">SPPG_08168</name>
</gene>
<feature type="domain" description="PINIT" evidence="14">
    <location>
        <begin position="119"/>
        <end position="300"/>
    </location>
</feature>
<dbReference type="STRING" id="645134.A0A0L0H6J6"/>
<keyword evidence="9" id="KW-0539">Nucleus</keyword>
<evidence type="ECO:0000256" key="1">
    <source>
        <dbReference type="ARBA" id="ARBA00004123"/>
    </source>
</evidence>
<feature type="region of interest" description="Disordered" evidence="11">
    <location>
        <begin position="661"/>
        <end position="692"/>
    </location>
</feature>
<evidence type="ECO:0000256" key="10">
    <source>
        <dbReference type="PROSITE-ProRule" id="PRU00452"/>
    </source>
</evidence>